<reference evidence="2" key="1">
    <citation type="submission" date="2020-05" db="EMBL/GenBank/DDBJ databases">
        <authorList>
            <person name="Chiriac C."/>
            <person name="Salcher M."/>
            <person name="Ghai R."/>
            <person name="Kavagutti S V."/>
        </authorList>
    </citation>
    <scope>NUCLEOTIDE SEQUENCE</scope>
</reference>
<dbReference type="InterPro" id="IPR016181">
    <property type="entry name" value="Acyl_CoA_acyltransferase"/>
</dbReference>
<name>A0A6J6QIE7_9ZZZZ</name>
<dbReference type="InterPro" id="IPR000182">
    <property type="entry name" value="GNAT_dom"/>
</dbReference>
<gene>
    <name evidence="2" type="ORF">UFOPK2655_00702</name>
    <name evidence="3" type="ORF">UFOPK3077_00858</name>
    <name evidence="4" type="ORF">UFOPK3903_00941</name>
</gene>
<dbReference type="CDD" id="cd04301">
    <property type="entry name" value="NAT_SF"/>
    <property type="match status" value="1"/>
</dbReference>
<proteinExistence type="predicted"/>
<evidence type="ECO:0000259" key="1">
    <source>
        <dbReference type="PROSITE" id="PS51186"/>
    </source>
</evidence>
<dbReference type="EMBL" id="CAEZYE010000030">
    <property type="protein sequence ID" value="CAB4710322.1"/>
    <property type="molecule type" value="Genomic_DNA"/>
</dbReference>
<protein>
    <submittedName>
        <fullName evidence="2">Unannotated protein</fullName>
    </submittedName>
</protein>
<feature type="domain" description="N-acetyltransferase" evidence="1">
    <location>
        <begin position="5"/>
        <end position="161"/>
    </location>
</feature>
<evidence type="ECO:0000313" key="2">
    <source>
        <dbReference type="EMBL" id="CAB4710322.1"/>
    </source>
</evidence>
<evidence type="ECO:0000313" key="3">
    <source>
        <dbReference type="EMBL" id="CAB4806156.1"/>
    </source>
</evidence>
<dbReference type="EMBL" id="CAFBOD010000009">
    <property type="protein sequence ID" value="CAB4977573.1"/>
    <property type="molecule type" value="Genomic_DNA"/>
</dbReference>
<dbReference type="EMBL" id="CAFAAS010000007">
    <property type="protein sequence ID" value="CAB4806156.1"/>
    <property type="molecule type" value="Genomic_DNA"/>
</dbReference>
<dbReference type="AlphaFoldDB" id="A0A6J6QIE7"/>
<dbReference type="Pfam" id="PF00583">
    <property type="entry name" value="Acetyltransf_1"/>
    <property type="match status" value="1"/>
</dbReference>
<evidence type="ECO:0000313" key="4">
    <source>
        <dbReference type="EMBL" id="CAB4977573.1"/>
    </source>
</evidence>
<dbReference type="PROSITE" id="PS51186">
    <property type="entry name" value="GNAT"/>
    <property type="match status" value="1"/>
</dbReference>
<dbReference type="Gene3D" id="3.40.630.30">
    <property type="match status" value="1"/>
</dbReference>
<accession>A0A6J6QIE7</accession>
<dbReference type="SUPFAM" id="SSF55729">
    <property type="entry name" value="Acyl-CoA N-acyltransferases (Nat)"/>
    <property type="match status" value="1"/>
</dbReference>
<organism evidence="2">
    <name type="scientific">freshwater metagenome</name>
    <dbReference type="NCBI Taxonomy" id="449393"/>
    <lineage>
        <taxon>unclassified sequences</taxon>
        <taxon>metagenomes</taxon>
        <taxon>ecological metagenomes</taxon>
    </lineage>
</organism>
<dbReference type="GO" id="GO:0016747">
    <property type="term" value="F:acyltransferase activity, transferring groups other than amino-acyl groups"/>
    <property type="evidence" value="ECO:0007669"/>
    <property type="project" value="InterPro"/>
</dbReference>
<sequence length="166" mass="18703">MSSNISVELLTGEQWQRLRKIRLDSLRESPNAFGGQLEVESAFDEEQWRNKCTTLDYLLASIDGVDIALMSVQVLDGDHGATCWIGGCWSNPQYRGRGSFRSLFKYVDEHAVGKGWQRQGLGVWADNYSAIAAYNALGFIDAGHKQESQRHSGRFYIHMVRDSVAK</sequence>